<evidence type="ECO:0000256" key="4">
    <source>
        <dbReference type="ARBA" id="ARBA00022989"/>
    </source>
</evidence>
<evidence type="ECO:0000256" key="7">
    <source>
        <dbReference type="SAM" id="Phobius"/>
    </source>
</evidence>
<organism evidence="8 9">
    <name type="scientific">Candidatus Faecivivens stercoravium</name>
    <dbReference type="NCBI Taxonomy" id="2840803"/>
    <lineage>
        <taxon>Bacteria</taxon>
        <taxon>Bacillati</taxon>
        <taxon>Bacillota</taxon>
        <taxon>Clostridia</taxon>
        <taxon>Eubacteriales</taxon>
        <taxon>Oscillospiraceae</taxon>
        <taxon>Oscillospiraceae incertae sedis</taxon>
        <taxon>Candidatus Faecivivens</taxon>
    </lineage>
</organism>
<keyword evidence="3 7" id="KW-0812">Transmembrane</keyword>
<protein>
    <submittedName>
        <fullName evidence="8">OadG family protein</fullName>
    </submittedName>
</protein>
<gene>
    <name evidence="8" type="ORF">IAB37_02495</name>
</gene>
<reference evidence="8" key="1">
    <citation type="submission" date="2020-10" db="EMBL/GenBank/DDBJ databases">
        <authorList>
            <person name="Gilroy R."/>
        </authorList>
    </citation>
    <scope>NUCLEOTIDE SEQUENCE</scope>
    <source>
        <strain evidence="8">CHK189-12415</strain>
    </source>
</reference>
<reference evidence="8" key="2">
    <citation type="journal article" date="2021" name="PeerJ">
        <title>Extensive microbial diversity within the chicken gut microbiome revealed by metagenomics and culture.</title>
        <authorList>
            <person name="Gilroy R."/>
            <person name="Ravi A."/>
            <person name="Getino M."/>
            <person name="Pursley I."/>
            <person name="Horton D.L."/>
            <person name="Alikhan N.F."/>
            <person name="Baker D."/>
            <person name="Gharbi K."/>
            <person name="Hall N."/>
            <person name="Watson M."/>
            <person name="Adriaenssens E.M."/>
            <person name="Foster-Nyarko E."/>
            <person name="Jarju S."/>
            <person name="Secka A."/>
            <person name="Antonio M."/>
            <person name="Oren A."/>
            <person name="Chaudhuri R.R."/>
            <person name="La Ragione R."/>
            <person name="Hildebrand F."/>
            <person name="Pallen M.J."/>
        </authorList>
    </citation>
    <scope>NUCLEOTIDE SEQUENCE</scope>
    <source>
        <strain evidence="8">CHK189-12415</strain>
    </source>
</reference>
<accession>A0A9D1DWQ8</accession>
<keyword evidence="2" id="KW-1003">Cell membrane</keyword>
<feature type="compositionally biased region" description="Pro residues" evidence="6">
    <location>
        <begin position="48"/>
        <end position="60"/>
    </location>
</feature>
<dbReference type="Proteomes" id="UP000824241">
    <property type="component" value="Unassembled WGS sequence"/>
</dbReference>
<dbReference type="InterPro" id="IPR005899">
    <property type="entry name" value="Na_pump_deCOase"/>
</dbReference>
<keyword evidence="5 7" id="KW-0472">Membrane</keyword>
<proteinExistence type="predicted"/>
<feature type="region of interest" description="Disordered" evidence="6">
    <location>
        <begin position="39"/>
        <end position="60"/>
    </location>
</feature>
<evidence type="ECO:0000313" key="8">
    <source>
        <dbReference type="EMBL" id="HIR60432.1"/>
    </source>
</evidence>
<evidence type="ECO:0000256" key="3">
    <source>
        <dbReference type="ARBA" id="ARBA00022692"/>
    </source>
</evidence>
<dbReference type="GO" id="GO:0005886">
    <property type="term" value="C:plasma membrane"/>
    <property type="evidence" value="ECO:0007669"/>
    <property type="project" value="UniProtKB-SubCell"/>
</dbReference>
<comment type="caution">
    <text evidence="8">The sequence shown here is derived from an EMBL/GenBank/DDBJ whole genome shotgun (WGS) entry which is preliminary data.</text>
</comment>
<evidence type="ECO:0000313" key="9">
    <source>
        <dbReference type="Proteomes" id="UP000824241"/>
    </source>
</evidence>
<evidence type="ECO:0000256" key="5">
    <source>
        <dbReference type="ARBA" id="ARBA00023136"/>
    </source>
</evidence>
<evidence type="ECO:0000256" key="6">
    <source>
        <dbReference type="SAM" id="MobiDB-lite"/>
    </source>
</evidence>
<dbReference type="EMBL" id="DVHA01000085">
    <property type="protein sequence ID" value="HIR60432.1"/>
    <property type="molecule type" value="Genomic_DNA"/>
</dbReference>
<dbReference type="GO" id="GO:0015081">
    <property type="term" value="F:sodium ion transmembrane transporter activity"/>
    <property type="evidence" value="ECO:0007669"/>
    <property type="project" value="InterPro"/>
</dbReference>
<feature type="transmembrane region" description="Helical" evidence="7">
    <location>
        <begin position="6"/>
        <end position="31"/>
    </location>
</feature>
<keyword evidence="4 7" id="KW-1133">Transmembrane helix</keyword>
<name>A0A9D1DWQ8_9FIRM</name>
<dbReference type="Pfam" id="PF04277">
    <property type="entry name" value="OAD_gamma"/>
    <property type="match status" value="1"/>
</dbReference>
<dbReference type="GO" id="GO:0036376">
    <property type="term" value="P:sodium ion export across plasma membrane"/>
    <property type="evidence" value="ECO:0007669"/>
    <property type="project" value="InterPro"/>
</dbReference>
<dbReference type="AlphaFoldDB" id="A0A9D1DWQ8"/>
<dbReference type="NCBIfam" id="TIGR01195">
    <property type="entry name" value="oadG_fam"/>
    <property type="match status" value="1"/>
</dbReference>
<sequence>MDWTTAFGTVLTGLVVVFIALILLILLLTLFRNIFGSVGHKEGEKPAPKPVRAPAPAAPAKPAPVILSDDEGEVAAAITAALAVILAEEGAGKTYAVRSIKRVRTGRSAWGTAGLTENVRPF</sequence>
<evidence type="ECO:0000256" key="2">
    <source>
        <dbReference type="ARBA" id="ARBA00022475"/>
    </source>
</evidence>
<evidence type="ECO:0000256" key="1">
    <source>
        <dbReference type="ARBA" id="ARBA00004236"/>
    </source>
</evidence>
<comment type="subcellular location">
    <subcellularLocation>
        <location evidence="1">Cell membrane</location>
    </subcellularLocation>
</comment>